<keyword evidence="6" id="KW-0418">Kinase</keyword>
<evidence type="ECO:0000259" key="10">
    <source>
        <dbReference type="PROSITE" id="PS50112"/>
    </source>
</evidence>
<dbReference type="Proteomes" id="UP000632828">
    <property type="component" value="Unassembled WGS sequence"/>
</dbReference>
<name>A0A8J6QMI6_9BACT</name>
<dbReference type="Gene3D" id="3.30.450.20">
    <property type="entry name" value="PAS domain"/>
    <property type="match status" value="1"/>
</dbReference>
<dbReference type="SUPFAM" id="SSF47384">
    <property type="entry name" value="Homodimeric domain of signal transducing histidine kinase"/>
    <property type="match status" value="1"/>
</dbReference>
<dbReference type="InterPro" id="IPR005467">
    <property type="entry name" value="His_kinase_dom"/>
</dbReference>
<dbReference type="InterPro" id="IPR013656">
    <property type="entry name" value="PAS_4"/>
</dbReference>
<dbReference type="Pfam" id="PF00512">
    <property type="entry name" value="HisKA"/>
    <property type="match status" value="1"/>
</dbReference>
<dbReference type="Gene3D" id="1.10.287.130">
    <property type="match status" value="1"/>
</dbReference>
<dbReference type="AlphaFoldDB" id="A0A8J6QMI6"/>
<evidence type="ECO:0000256" key="5">
    <source>
        <dbReference type="ARBA" id="ARBA00022741"/>
    </source>
</evidence>
<dbReference type="InterPro" id="IPR035965">
    <property type="entry name" value="PAS-like_dom_sf"/>
</dbReference>
<dbReference type="Gene3D" id="3.30.565.10">
    <property type="entry name" value="Histidine kinase-like ATPase, C-terminal domain"/>
    <property type="match status" value="1"/>
</dbReference>
<evidence type="ECO:0000256" key="7">
    <source>
        <dbReference type="ARBA" id="ARBA00022840"/>
    </source>
</evidence>
<dbReference type="InterPro" id="IPR003594">
    <property type="entry name" value="HATPase_dom"/>
</dbReference>
<keyword evidence="3" id="KW-0597">Phosphoprotein</keyword>
<proteinExistence type="predicted"/>
<keyword evidence="8" id="KW-0902">Two-component regulatory system</keyword>
<evidence type="ECO:0000313" key="11">
    <source>
        <dbReference type="EMBL" id="MBD1400102.1"/>
    </source>
</evidence>
<feature type="domain" description="PAS" evidence="10">
    <location>
        <begin position="8"/>
        <end position="53"/>
    </location>
</feature>
<dbReference type="SMART" id="SM00388">
    <property type="entry name" value="HisKA"/>
    <property type="match status" value="1"/>
</dbReference>
<evidence type="ECO:0000259" key="9">
    <source>
        <dbReference type="PROSITE" id="PS50109"/>
    </source>
</evidence>
<evidence type="ECO:0000256" key="1">
    <source>
        <dbReference type="ARBA" id="ARBA00000085"/>
    </source>
</evidence>
<dbReference type="InterPro" id="IPR036097">
    <property type="entry name" value="HisK_dim/P_sf"/>
</dbReference>
<evidence type="ECO:0000313" key="12">
    <source>
        <dbReference type="Proteomes" id="UP000632828"/>
    </source>
</evidence>
<dbReference type="EC" id="2.7.13.3" evidence="2"/>
<dbReference type="NCBIfam" id="TIGR00229">
    <property type="entry name" value="sensory_box"/>
    <property type="match status" value="1"/>
</dbReference>
<dbReference type="SMART" id="SM00387">
    <property type="entry name" value="HATPase_c"/>
    <property type="match status" value="1"/>
</dbReference>
<evidence type="ECO:0000256" key="2">
    <source>
        <dbReference type="ARBA" id="ARBA00012438"/>
    </source>
</evidence>
<keyword evidence="4" id="KW-0808">Transferase</keyword>
<keyword evidence="5" id="KW-0547">Nucleotide-binding</keyword>
<keyword evidence="12" id="KW-1185">Reference proteome</keyword>
<dbReference type="PRINTS" id="PR00344">
    <property type="entry name" value="BCTRLSENSOR"/>
</dbReference>
<dbReference type="CDD" id="cd00130">
    <property type="entry name" value="PAS"/>
    <property type="match status" value="1"/>
</dbReference>
<protein>
    <recommendedName>
        <fullName evidence="2">histidine kinase</fullName>
        <ecNumber evidence="2">2.7.13.3</ecNumber>
    </recommendedName>
</protein>
<evidence type="ECO:0000256" key="4">
    <source>
        <dbReference type="ARBA" id="ARBA00022679"/>
    </source>
</evidence>
<dbReference type="RefSeq" id="WP_191154383.1">
    <property type="nucleotide sequence ID" value="NZ_JACWUN010000005.1"/>
</dbReference>
<dbReference type="GO" id="GO:0005524">
    <property type="term" value="F:ATP binding"/>
    <property type="evidence" value="ECO:0007669"/>
    <property type="project" value="UniProtKB-KW"/>
</dbReference>
<dbReference type="GO" id="GO:0000155">
    <property type="term" value="F:phosphorelay sensor kinase activity"/>
    <property type="evidence" value="ECO:0007669"/>
    <property type="project" value="InterPro"/>
</dbReference>
<dbReference type="EMBL" id="JACWUN010000005">
    <property type="protein sequence ID" value="MBD1400102.1"/>
    <property type="molecule type" value="Genomic_DNA"/>
</dbReference>
<evidence type="ECO:0000256" key="3">
    <source>
        <dbReference type="ARBA" id="ARBA00022553"/>
    </source>
</evidence>
<evidence type="ECO:0000256" key="8">
    <source>
        <dbReference type="ARBA" id="ARBA00023012"/>
    </source>
</evidence>
<dbReference type="SUPFAM" id="SSF55785">
    <property type="entry name" value="PYP-like sensor domain (PAS domain)"/>
    <property type="match status" value="1"/>
</dbReference>
<organism evidence="11 12">
    <name type="scientific">Pelovirga terrestris</name>
    <dbReference type="NCBI Taxonomy" id="2771352"/>
    <lineage>
        <taxon>Bacteria</taxon>
        <taxon>Pseudomonadati</taxon>
        <taxon>Thermodesulfobacteriota</taxon>
        <taxon>Desulfuromonadia</taxon>
        <taxon>Geobacterales</taxon>
        <taxon>Geobacteraceae</taxon>
        <taxon>Pelovirga</taxon>
    </lineage>
</organism>
<feature type="domain" description="Histidine kinase" evidence="9">
    <location>
        <begin position="147"/>
        <end position="366"/>
    </location>
</feature>
<dbReference type="InterPro" id="IPR000014">
    <property type="entry name" value="PAS"/>
</dbReference>
<accession>A0A8J6QMI6</accession>
<dbReference type="PROSITE" id="PS50112">
    <property type="entry name" value="PAS"/>
    <property type="match status" value="1"/>
</dbReference>
<dbReference type="Pfam" id="PF08448">
    <property type="entry name" value="PAS_4"/>
    <property type="match status" value="1"/>
</dbReference>
<dbReference type="PANTHER" id="PTHR43065:SF10">
    <property type="entry name" value="PEROXIDE STRESS-ACTIVATED HISTIDINE KINASE MAK3"/>
    <property type="match status" value="1"/>
</dbReference>
<dbReference type="PROSITE" id="PS50109">
    <property type="entry name" value="HIS_KIN"/>
    <property type="match status" value="1"/>
</dbReference>
<comment type="catalytic activity">
    <reaction evidence="1">
        <text>ATP + protein L-histidine = ADP + protein N-phospho-L-histidine.</text>
        <dbReference type="EC" id="2.7.13.3"/>
    </reaction>
</comment>
<keyword evidence="7" id="KW-0067">ATP-binding</keyword>
<dbReference type="InterPro" id="IPR036890">
    <property type="entry name" value="HATPase_C_sf"/>
</dbReference>
<dbReference type="PANTHER" id="PTHR43065">
    <property type="entry name" value="SENSOR HISTIDINE KINASE"/>
    <property type="match status" value="1"/>
</dbReference>
<dbReference type="InterPro" id="IPR004358">
    <property type="entry name" value="Sig_transdc_His_kin-like_C"/>
</dbReference>
<gene>
    <name evidence="11" type="ORF">ICT70_05400</name>
</gene>
<evidence type="ECO:0000256" key="6">
    <source>
        <dbReference type="ARBA" id="ARBA00022777"/>
    </source>
</evidence>
<dbReference type="Pfam" id="PF02518">
    <property type="entry name" value="HATPase_c"/>
    <property type="match status" value="1"/>
</dbReference>
<dbReference type="InterPro" id="IPR003661">
    <property type="entry name" value="HisK_dim/P_dom"/>
</dbReference>
<dbReference type="CDD" id="cd00082">
    <property type="entry name" value="HisKA"/>
    <property type="match status" value="1"/>
</dbReference>
<dbReference type="SUPFAM" id="SSF55874">
    <property type="entry name" value="ATPase domain of HSP90 chaperone/DNA topoisomerase II/histidine kinase"/>
    <property type="match status" value="1"/>
</dbReference>
<sequence length="371" mass="41390">MNPTNRLNLEDYYSIIDNIEDAVIAINQAGVIILFNPAAQNFTGLSERQALGKAFCACFQQQESLCDLVRTSLREGRSLSDHEAVTFESLGRRRKRHLSVSVSPILSSAGRQQGAIVIMHDLTQVRSLEETVRHADRLTMVGTMAAGLAHEIKNPLGGIRGAAQLLQMELSEQPELHEYTSLIIRESERINRIIVELLDLAAPRRNRLEPVNINKLLNEMIALQRHNAQAKHIEFKLLLDPSIPPIYGDSDLLNRLFLNLLKNAWEASFEHTEITIETRIDGEYYLSVEGSRLAPLVQIRICDRGPGLSPTEIEQVFTPFYTTKEGGSGLGLPICQKIVADHGGLLHFNEHPDGGTIVSVSLPLLRTDRDQ</sequence>
<reference evidence="11" key="1">
    <citation type="submission" date="2020-09" db="EMBL/GenBank/DDBJ databases">
        <title>Pelobacter alkaliphilus sp. nov., a novel anaerobic arsenate-reducing bacterium from terrestrial mud volcano.</title>
        <authorList>
            <person name="Khomyakova M.A."/>
            <person name="Merkel A.Y."/>
            <person name="Slobodkin A.I."/>
        </authorList>
    </citation>
    <scope>NUCLEOTIDE SEQUENCE</scope>
    <source>
        <strain evidence="11">M08fum</strain>
    </source>
</reference>
<dbReference type="SMART" id="SM00091">
    <property type="entry name" value="PAS"/>
    <property type="match status" value="1"/>
</dbReference>
<comment type="caution">
    <text evidence="11">The sequence shown here is derived from an EMBL/GenBank/DDBJ whole genome shotgun (WGS) entry which is preliminary data.</text>
</comment>